<name>A0A8C3R004_9PASS</name>
<feature type="region of interest" description="Disordered" evidence="1">
    <location>
        <begin position="1"/>
        <end position="172"/>
    </location>
</feature>
<feature type="compositionally biased region" description="Polar residues" evidence="1">
    <location>
        <begin position="85"/>
        <end position="96"/>
    </location>
</feature>
<feature type="transmembrane region" description="Helical" evidence="2">
    <location>
        <begin position="364"/>
        <end position="385"/>
    </location>
</feature>
<evidence type="ECO:0000256" key="1">
    <source>
        <dbReference type="SAM" id="MobiDB-lite"/>
    </source>
</evidence>
<dbReference type="AlphaFoldDB" id="A0A8C3R004"/>
<dbReference type="Proteomes" id="UP000694396">
    <property type="component" value="Unplaced"/>
</dbReference>
<feature type="compositionally biased region" description="Pro residues" evidence="1">
    <location>
        <begin position="74"/>
        <end position="84"/>
    </location>
</feature>
<reference evidence="3" key="1">
    <citation type="submission" date="2025-08" db="UniProtKB">
        <authorList>
            <consortium name="Ensembl"/>
        </authorList>
    </citation>
    <scope>IDENTIFICATION</scope>
</reference>
<keyword evidence="2" id="KW-1133">Transmembrane helix</keyword>
<proteinExistence type="predicted"/>
<feature type="compositionally biased region" description="Low complexity" evidence="1">
    <location>
        <begin position="214"/>
        <end position="223"/>
    </location>
</feature>
<organism evidence="3 4">
    <name type="scientific">Cyanoderma ruficeps</name>
    <name type="common">rufous-capped babbler</name>
    <dbReference type="NCBI Taxonomy" id="181631"/>
    <lineage>
        <taxon>Eukaryota</taxon>
        <taxon>Metazoa</taxon>
        <taxon>Chordata</taxon>
        <taxon>Craniata</taxon>
        <taxon>Vertebrata</taxon>
        <taxon>Euteleostomi</taxon>
        <taxon>Archelosauria</taxon>
        <taxon>Archosauria</taxon>
        <taxon>Dinosauria</taxon>
        <taxon>Saurischia</taxon>
        <taxon>Theropoda</taxon>
        <taxon>Coelurosauria</taxon>
        <taxon>Aves</taxon>
        <taxon>Neognathae</taxon>
        <taxon>Neoaves</taxon>
        <taxon>Telluraves</taxon>
        <taxon>Australaves</taxon>
        <taxon>Passeriformes</taxon>
        <taxon>Sylvioidea</taxon>
        <taxon>Timaliidae</taxon>
        <taxon>Cyanoderma</taxon>
    </lineage>
</organism>
<keyword evidence="2" id="KW-0812">Transmembrane</keyword>
<keyword evidence="4" id="KW-1185">Reference proteome</keyword>
<evidence type="ECO:0000313" key="4">
    <source>
        <dbReference type="Proteomes" id="UP000694396"/>
    </source>
</evidence>
<feature type="compositionally biased region" description="Low complexity" evidence="1">
    <location>
        <begin position="148"/>
        <end position="172"/>
    </location>
</feature>
<accession>A0A8C3R004</accession>
<feature type="region of interest" description="Disordered" evidence="1">
    <location>
        <begin position="196"/>
        <end position="253"/>
    </location>
</feature>
<feature type="region of interest" description="Disordered" evidence="1">
    <location>
        <begin position="292"/>
        <end position="335"/>
    </location>
</feature>
<evidence type="ECO:0000313" key="3">
    <source>
        <dbReference type="Ensembl" id="ENSCRFP00000013636.1"/>
    </source>
</evidence>
<reference evidence="3" key="2">
    <citation type="submission" date="2025-09" db="UniProtKB">
        <authorList>
            <consortium name="Ensembl"/>
        </authorList>
    </citation>
    <scope>IDENTIFICATION</scope>
</reference>
<dbReference type="Ensembl" id="ENSCRFT00000014112.1">
    <property type="protein sequence ID" value="ENSCRFP00000013636.1"/>
    <property type="gene ID" value="ENSCRFG00000010555.1"/>
</dbReference>
<protein>
    <submittedName>
        <fullName evidence="3">Uncharacterized protein</fullName>
    </submittedName>
</protein>
<evidence type="ECO:0000256" key="2">
    <source>
        <dbReference type="SAM" id="Phobius"/>
    </source>
</evidence>
<keyword evidence="2" id="KW-0472">Membrane</keyword>
<feature type="compositionally biased region" description="Low complexity" evidence="1">
    <location>
        <begin position="50"/>
        <end position="62"/>
    </location>
</feature>
<sequence>GRVPIRGGPEPPQNPSKLSKIRPNSPKSAQNPFKPPKISRNPLIPLQIHPKSSGSSTKSPRSLRTELGRRCSAGPPPHLRPPKTPQNLPKTAQNFWEQPKILGISPQNCRGPARSRWTEPELSLLRGAVSRFGEDPNPSKPPKKPQKSLKCPQNSSKSSQTSSNSSKISRNSLQYPQNFRVASKIPQISLDADVAVTAPPFQTRQNGPKKNPKKSPQNPLKSPQKPPKTPQDHPKFSEFRPQNCRGPARSRWTEPELSLLRGAVSRFGEDLNRLSALIKDRTVAQLKAAAKRKAYEDSGVPLPPPGDSPKKGPRKGPPGAGGGPHEPPGPPGKKMKVAGEEIWGVFWLLSLNFGGFLAPPLEFWGFLSLILGLLGSLPLNFGGFLTPTL</sequence>